<organism evidence="5 6">
    <name type="scientific">Paenibacillus contaminans</name>
    <dbReference type="NCBI Taxonomy" id="450362"/>
    <lineage>
        <taxon>Bacteria</taxon>
        <taxon>Bacillati</taxon>
        <taxon>Bacillota</taxon>
        <taxon>Bacilli</taxon>
        <taxon>Bacillales</taxon>
        <taxon>Paenibacillaceae</taxon>
        <taxon>Paenibacillus</taxon>
    </lineage>
</organism>
<keyword evidence="6" id="KW-1185">Reference proteome</keyword>
<dbReference type="InterPro" id="IPR011256">
    <property type="entry name" value="Reg_factor_effector_dom_sf"/>
</dbReference>
<dbReference type="SUPFAM" id="SSF55136">
    <property type="entry name" value="Probable bacterial effector-binding domain"/>
    <property type="match status" value="1"/>
</dbReference>
<dbReference type="InterPro" id="IPR029441">
    <property type="entry name" value="Cass2"/>
</dbReference>
<dbReference type="InterPro" id="IPR020449">
    <property type="entry name" value="Tscrpt_reg_AraC-type_HTH"/>
</dbReference>
<dbReference type="PANTHER" id="PTHR47504">
    <property type="entry name" value="RIGHT ORIGIN-BINDING PROTEIN"/>
    <property type="match status" value="1"/>
</dbReference>
<dbReference type="AlphaFoldDB" id="A0A329MQC7"/>
<keyword evidence="1" id="KW-0805">Transcription regulation</keyword>
<dbReference type="RefSeq" id="WP_113032034.1">
    <property type="nucleotide sequence ID" value="NZ_QMFB01000009.1"/>
</dbReference>
<proteinExistence type="predicted"/>
<sequence>MDDFKRIQRSIEFIEENLQEELHIKDITAQACFSAFHFQRLFQAISGFSVHEYIRKRRLSEAAEELKQTDRSVLDISIAYGYGSQEAFTRAFDGYFSITPAKYRKSESAFKRQHKINFSVYRSEDKGDLAMHKPEIKHLDSIHTVCFEYRTSLEDNRHFNEIPGFYHDFGKNGYYERIPGKTAPNMAYGISCNFRDDGGFSFLVGEEATRSGETLEEGFIRFDIPGGTYAVFQAFGSDGLVQQTRTYIYGTWLPNSNYERREGPDFEITDVMRSSFPDFLRITVYIPVRHRSDERQRE</sequence>
<dbReference type="InterPro" id="IPR009057">
    <property type="entry name" value="Homeodomain-like_sf"/>
</dbReference>
<dbReference type="OrthoDB" id="5337216at2"/>
<evidence type="ECO:0000256" key="2">
    <source>
        <dbReference type="ARBA" id="ARBA00023125"/>
    </source>
</evidence>
<evidence type="ECO:0000313" key="6">
    <source>
        <dbReference type="Proteomes" id="UP000250369"/>
    </source>
</evidence>
<dbReference type="InterPro" id="IPR050959">
    <property type="entry name" value="MarA-like"/>
</dbReference>
<dbReference type="Gene3D" id="3.20.80.10">
    <property type="entry name" value="Regulatory factor, effector binding domain"/>
    <property type="match status" value="1"/>
</dbReference>
<dbReference type="Proteomes" id="UP000250369">
    <property type="component" value="Unassembled WGS sequence"/>
</dbReference>
<dbReference type="Gene3D" id="1.10.10.60">
    <property type="entry name" value="Homeodomain-like"/>
    <property type="match status" value="2"/>
</dbReference>
<dbReference type="PRINTS" id="PR00032">
    <property type="entry name" value="HTHARAC"/>
</dbReference>
<feature type="domain" description="HTH araC/xylS-type" evidence="4">
    <location>
        <begin position="8"/>
        <end position="106"/>
    </location>
</feature>
<dbReference type="EMBL" id="QMFB01000009">
    <property type="protein sequence ID" value="RAV20137.1"/>
    <property type="molecule type" value="Genomic_DNA"/>
</dbReference>
<accession>A0A329MQC7</accession>
<evidence type="ECO:0000313" key="5">
    <source>
        <dbReference type="EMBL" id="RAV20137.1"/>
    </source>
</evidence>
<dbReference type="Pfam" id="PF14526">
    <property type="entry name" value="Cass2"/>
    <property type="match status" value="1"/>
</dbReference>
<keyword evidence="3" id="KW-0804">Transcription</keyword>
<evidence type="ECO:0000259" key="4">
    <source>
        <dbReference type="PROSITE" id="PS01124"/>
    </source>
</evidence>
<name>A0A329MQC7_9BACL</name>
<dbReference type="InterPro" id="IPR018060">
    <property type="entry name" value="HTH_AraC"/>
</dbReference>
<dbReference type="PANTHER" id="PTHR47504:SF5">
    <property type="entry name" value="RIGHT ORIGIN-BINDING PROTEIN"/>
    <property type="match status" value="1"/>
</dbReference>
<evidence type="ECO:0000256" key="1">
    <source>
        <dbReference type="ARBA" id="ARBA00023015"/>
    </source>
</evidence>
<dbReference type="GO" id="GO:0003700">
    <property type="term" value="F:DNA-binding transcription factor activity"/>
    <property type="evidence" value="ECO:0007669"/>
    <property type="project" value="InterPro"/>
</dbReference>
<reference evidence="5 6" key="1">
    <citation type="journal article" date="2009" name="Int. J. Syst. Evol. Microbiol.">
        <title>Paenibacillus contaminans sp. nov., isolated from a contaminated laboratory plate.</title>
        <authorList>
            <person name="Chou J.H."/>
            <person name="Lee J.H."/>
            <person name="Lin M.C."/>
            <person name="Chang P.S."/>
            <person name="Arun A.B."/>
            <person name="Young C.C."/>
            <person name="Chen W.M."/>
        </authorList>
    </citation>
    <scope>NUCLEOTIDE SEQUENCE [LARGE SCALE GENOMIC DNA]</scope>
    <source>
        <strain evidence="5 6">CKOBP-6</strain>
    </source>
</reference>
<keyword evidence="2" id="KW-0238">DNA-binding</keyword>
<dbReference type="PROSITE" id="PS01124">
    <property type="entry name" value="HTH_ARAC_FAMILY_2"/>
    <property type="match status" value="1"/>
</dbReference>
<gene>
    <name evidence="5" type="ORF">DQG23_16845</name>
</gene>
<dbReference type="InterPro" id="IPR010499">
    <property type="entry name" value="AraC_E-bd"/>
</dbReference>
<comment type="caution">
    <text evidence="5">The sequence shown here is derived from an EMBL/GenBank/DDBJ whole genome shotgun (WGS) entry which is preliminary data.</text>
</comment>
<evidence type="ECO:0000256" key="3">
    <source>
        <dbReference type="ARBA" id="ARBA00023163"/>
    </source>
</evidence>
<dbReference type="SUPFAM" id="SSF46689">
    <property type="entry name" value="Homeodomain-like"/>
    <property type="match status" value="2"/>
</dbReference>
<dbReference type="SMART" id="SM00871">
    <property type="entry name" value="AraC_E_bind"/>
    <property type="match status" value="1"/>
</dbReference>
<protein>
    <submittedName>
        <fullName evidence="5">AraC family transcriptional regulator</fullName>
    </submittedName>
</protein>
<dbReference type="GO" id="GO:0043565">
    <property type="term" value="F:sequence-specific DNA binding"/>
    <property type="evidence" value="ECO:0007669"/>
    <property type="project" value="InterPro"/>
</dbReference>
<dbReference type="Pfam" id="PF12833">
    <property type="entry name" value="HTH_18"/>
    <property type="match status" value="1"/>
</dbReference>
<dbReference type="SMART" id="SM00342">
    <property type="entry name" value="HTH_ARAC"/>
    <property type="match status" value="1"/>
</dbReference>